<feature type="region of interest" description="Disordered" evidence="4">
    <location>
        <begin position="275"/>
        <end position="297"/>
    </location>
</feature>
<dbReference type="FunFam" id="1.10.10.2830:FF:000001">
    <property type="entry name" value="Chromosome partitioning protein ParB"/>
    <property type="match status" value="1"/>
</dbReference>
<evidence type="ECO:0000259" key="5">
    <source>
        <dbReference type="SMART" id="SM00470"/>
    </source>
</evidence>
<dbReference type="Pfam" id="PF02195">
    <property type="entry name" value="ParB_N"/>
    <property type="match status" value="1"/>
</dbReference>
<dbReference type="Proteomes" id="UP000237684">
    <property type="component" value="Unassembled WGS sequence"/>
</dbReference>
<dbReference type="Gene3D" id="1.10.10.2830">
    <property type="match status" value="1"/>
</dbReference>
<dbReference type="RefSeq" id="WP_105483905.1">
    <property type="nucleotide sequence ID" value="NZ_NIGF01000009.1"/>
</dbReference>
<dbReference type="SMART" id="SM00470">
    <property type="entry name" value="ParB"/>
    <property type="match status" value="1"/>
</dbReference>
<dbReference type="FunCoup" id="A0A2S8SSF4">
    <property type="interactions" value="301"/>
</dbReference>
<evidence type="ECO:0000313" key="6">
    <source>
        <dbReference type="EMBL" id="PQV63744.1"/>
    </source>
</evidence>
<evidence type="ECO:0000256" key="2">
    <source>
        <dbReference type="ARBA" id="ARBA00022829"/>
    </source>
</evidence>
<dbReference type="FunFam" id="3.90.1530.30:FF:000001">
    <property type="entry name" value="Chromosome partitioning protein ParB"/>
    <property type="match status" value="1"/>
</dbReference>
<dbReference type="GO" id="GO:0007059">
    <property type="term" value="P:chromosome segregation"/>
    <property type="evidence" value="ECO:0007669"/>
    <property type="project" value="UniProtKB-KW"/>
</dbReference>
<protein>
    <submittedName>
        <fullName evidence="6">Chromosome partitioning protein, ParB family</fullName>
    </submittedName>
</protein>
<dbReference type="InterPro" id="IPR036086">
    <property type="entry name" value="ParB/Sulfiredoxin_sf"/>
</dbReference>
<dbReference type="AlphaFoldDB" id="A0A2S8SSF4"/>
<dbReference type="CDD" id="cd16393">
    <property type="entry name" value="SPO0J_N"/>
    <property type="match status" value="1"/>
</dbReference>
<dbReference type="OrthoDB" id="9802051at2"/>
<dbReference type="InterPro" id="IPR050336">
    <property type="entry name" value="Chromosome_partition/occlusion"/>
</dbReference>
<dbReference type="PANTHER" id="PTHR33375">
    <property type="entry name" value="CHROMOSOME-PARTITIONING PROTEIN PARB-RELATED"/>
    <property type="match status" value="1"/>
</dbReference>
<dbReference type="PANTHER" id="PTHR33375:SF1">
    <property type="entry name" value="CHROMOSOME-PARTITIONING PROTEIN PARB-RELATED"/>
    <property type="match status" value="1"/>
</dbReference>
<keyword evidence="2" id="KW-0159">Chromosome partition</keyword>
<dbReference type="GO" id="GO:0003677">
    <property type="term" value="F:DNA binding"/>
    <property type="evidence" value="ECO:0007669"/>
    <property type="project" value="UniProtKB-KW"/>
</dbReference>
<dbReference type="InterPro" id="IPR003115">
    <property type="entry name" value="ParB_N"/>
</dbReference>
<evidence type="ECO:0000313" key="7">
    <source>
        <dbReference type="Proteomes" id="UP000237684"/>
    </source>
</evidence>
<dbReference type="EMBL" id="NIGF01000009">
    <property type="protein sequence ID" value="PQV63744.1"/>
    <property type="molecule type" value="Genomic_DNA"/>
</dbReference>
<sequence length="355" mass="38618">MATKTARRGLGRGLAALIPESDFDLLNTVARGEIAPAPIAASSAIAKSEISKLAIAKNIEVGEVSLATKALETSGDIRYLPIDVIEPNPFQPRQIFSEEELESLAASVKEHGVLQPILVRPLPVSTKNEAPQFQLIAGERRWRAATRAKLAQIPAIVRDVDDKSALELAIIENVQRHDISAIESAQAYRRLAKEFGLTGEQIAGRVGKSRASVANTMRLLDLPPEAIAALRESKISEGHGRALLMSSGESARRALLRRALRDGLSVRDLERLARESNNASSAELAQEAAPKLQRPPATDMARLELTLQRALGARLKLKARRRGGQIIIDFSSPEELSHLIKRMTKAEKTDGETLN</sequence>
<dbReference type="InParanoid" id="A0A2S8SSF4"/>
<feature type="domain" description="ParB-like N-terminal" evidence="5">
    <location>
        <begin position="78"/>
        <end position="174"/>
    </location>
</feature>
<keyword evidence="7" id="KW-1185">Reference proteome</keyword>
<dbReference type="InterPro" id="IPR041468">
    <property type="entry name" value="HTH_ParB/Spo0J"/>
</dbReference>
<dbReference type="Pfam" id="PF17762">
    <property type="entry name" value="HTH_ParB"/>
    <property type="match status" value="1"/>
</dbReference>
<dbReference type="NCBIfam" id="TIGR00180">
    <property type="entry name" value="parB_part"/>
    <property type="match status" value="1"/>
</dbReference>
<dbReference type="Gene3D" id="3.90.1530.30">
    <property type="match status" value="1"/>
</dbReference>
<keyword evidence="3" id="KW-0238">DNA-binding</keyword>
<accession>A0A2S8SSF4</accession>
<dbReference type="InterPro" id="IPR057240">
    <property type="entry name" value="ParB_dimer_C"/>
</dbReference>
<name>A0A2S8SSF4_9BACT</name>
<dbReference type="GO" id="GO:0005694">
    <property type="term" value="C:chromosome"/>
    <property type="evidence" value="ECO:0007669"/>
    <property type="project" value="TreeGrafter"/>
</dbReference>
<dbReference type="InterPro" id="IPR004437">
    <property type="entry name" value="ParB/RepB/Spo0J"/>
</dbReference>
<comment type="similarity">
    <text evidence="1">Belongs to the ParB family.</text>
</comment>
<evidence type="ECO:0000256" key="1">
    <source>
        <dbReference type="ARBA" id="ARBA00006295"/>
    </source>
</evidence>
<dbReference type="Pfam" id="PF23552">
    <property type="entry name" value="ParB_C"/>
    <property type="match status" value="1"/>
</dbReference>
<proteinExistence type="inferred from homology"/>
<reference evidence="6 7" key="1">
    <citation type="journal article" date="2018" name="Syst. Appl. Microbiol.">
        <title>Abditibacterium utsteinense sp. nov., the first cultivated member of candidate phylum FBP, isolated from ice-free Antarctic soil samples.</title>
        <authorList>
            <person name="Tahon G."/>
            <person name="Tytgat B."/>
            <person name="Lebbe L."/>
            <person name="Carlier A."/>
            <person name="Willems A."/>
        </authorList>
    </citation>
    <scope>NUCLEOTIDE SEQUENCE [LARGE SCALE GENOMIC DNA]</scope>
    <source>
        <strain evidence="6 7">LMG 29911</strain>
    </source>
</reference>
<gene>
    <name evidence="6" type="ORF">B1R32_10984</name>
</gene>
<evidence type="ECO:0000256" key="4">
    <source>
        <dbReference type="SAM" id="MobiDB-lite"/>
    </source>
</evidence>
<evidence type="ECO:0000256" key="3">
    <source>
        <dbReference type="ARBA" id="ARBA00023125"/>
    </source>
</evidence>
<comment type="caution">
    <text evidence="6">The sequence shown here is derived from an EMBL/GenBank/DDBJ whole genome shotgun (WGS) entry which is preliminary data.</text>
</comment>
<dbReference type="SUPFAM" id="SSF110849">
    <property type="entry name" value="ParB/Sulfiredoxin"/>
    <property type="match status" value="1"/>
</dbReference>
<organism evidence="6 7">
    <name type="scientific">Abditibacterium utsteinense</name>
    <dbReference type="NCBI Taxonomy" id="1960156"/>
    <lineage>
        <taxon>Bacteria</taxon>
        <taxon>Pseudomonadati</taxon>
        <taxon>Abditibacteriota</taxon>
        <taxon>Abditibacteriia</taxon>
        <taxon>Abditibacteriales</taxon>
        <taxon>Abditibacteriaceae</taxon>
        <taxon>Abditibacterium</taxon>
    </lineage>
</organism>